<keyword evidence="2" id="KW-1185">Reference proteome</keyword>
<dbReference type="InterPro" id="IPR021352">
    <property type="entry name" value="DUF2971"/>
</dbReference>
<sequence>MNIPFFKGSAYKFCSIETLNLIIEHEKLRFTRGDQFNDPYEANPYLVPTEWSKIVKEDKSNTDVVKALANEAFIRLSSKIYITCFSKSYIDKTSKLMWSHYGNSHKGACFEIEFPELTQENYSGGDPVPIEITYCNSLRNERDSRNMESEDLPLYLATYKSDVWEYEQEVRLVIHKEGFDSKKFNEVNDGKNIDVVLNINEIKKVVFGVKSDPKEIMETVKLFCDKGHLPNFHRLDINPITLETYEYDLGLKEEILKYNAEK</sequence>
<proteinExistence type="predicted"/>
<protein>
    <submittedName>
        <fullName evidence="1">DUF2971 domain-containing protein</fullName>
    </submittedName>
</protein>
<dbReference type="RefSeq" id="WP_344788743.1">
    <property type="nucleotide sequence ID" value="NZ_BAABCA010000005.1"/>
</dbReference>
<gene>
    <name evidence="1" type="ORF">GCM10022291_26300</name>
</gene>
<accession>A0ABP8CDK1</accession>
<evidence type="ECO:0000313" key="1">
    <source>
        <dbReference type="EMBL" id="GAA4237904.1"/>
    </source>
</evidence>
<dbReference type="EMBL" id="BAABCA010000005">
    <property type="protein sequence ID" value="GAA4237904.1"/>
    <property type="molecule type" value="Genomic_DNA"/>
</dbReference>
<dbReference type="Pfam" id="PF11185">
    <property type="entry name" value="DUF2971"/>
    <property type="match status" value="1"/>
</dbReference>
<name>A0ABP8CDK1_9FLAO</name>
<evidence type="ECO:0000313" key="2">
    <source>
        <dbReference type="Proteomes" id="UP001501496"/>
    </source>
</evidence>
<dbReference type="Proteomes" id="UP001501496">
    <property type="component" value="Unassembled WGS sequence"/>
</dbReference>
<comment type="caution">
    <text evidence="1">The sequence shown here is derived from an EMBL/GenBank/DDBJ whole genome shotgun (WGS) entry which is preliminary data.</text>
</comment>
<reference evidence="2" key="1">
    <citation type="journal article" date="2019" name="Int. J. Syst. Evol. Microbiol.">
        <title>The Global Catalogue of Microorganisms (GCM) 10K type strain sequencing project: providing services to taxonomists for standard genome sequencing and annotation.</title>
        <authorList>
            <consortium name="The Broad Institute Genomics Platform"/>
            <consortium name="The Broad Institute Genome Sequencing Center for Infectious Disease"/>
            <person name="Wu L."/>
            <person name="Ma J."/>
        </authorList>
    </citation>
    <scope>NUCLEOTIDE SEQUENCE [LARGE SCALE GENOMIC DNA]</scope>
    <source>
        <strain evidence="2">JCM 17630</strain>
    </source>
</reference>
<organism evidence="1 2">
    <name type="scientific">Postechiella marina</name>
    <dbReference type="NCBI Taxonomy" id="943941"/>
    <lineage>
        <taxon>Bacteria</taxon>
        <taxon>Pseudomonadati</taxon>
        <taxon>Bacteroidota</taxon>
        <taxon>Flavobacteriia</taxon>
        <taxon>Flavobacteriales</taxon>
        <taxon>Flavobacteriaceae</taxon>
        <taxon>Postechiella</taxon>
    </lineage>
</organism>